<evidence type="ECO:0000313" key="2">
    <source>
        <dbReference type="Proteomes" id="UP000182915"/>
    </source>
</evidence>
<keyword evidence="2" id="KW-1185">Reference proteome</keyword>
<name>A0A1H6JNI9_MYCRU</name>
<dbReference type="SUPFAM" id="SSF52980">
    <property type="entry name" value="Restriction endonuclease-like"/>
    <property type="match status" value="1"/>
</dbReference>
<dbReference type="AlphaFoldDB" id="A0A1H6JNI9"/>
<sequence>MEWPFLGSEALAAGLLNRYQLATRYDAVYRNVYVPSGQSLTPVQKAHAAWLWSHRRATIVGVSAAAMHGAKWIDARLPAELNQRSQHKTSGIVLRNDTLTPEEVTVVRGLPVTTPTRTAFDLGRRAGRTLAVIRVDALLQVTPLKLSAVAALIECHRGARGLEQLREVIKLADAGAESPQETRTRLVLTDAGLRPSHTQINVYDRLGHVARIDMGWPEWNVGVEYDGEQHWSDPATRAADIDRQARLEALSWRIIRVSAEILRYRPHTIVERVRAALRQAGAIV</sequence>
<dbReference type="InterPro" id="IPR011335">
    <property type="entry name" value="Restrct_endonuc-II-like"/>
</dbReference>
<evidence type="ECO:0008006" key="3">
    <source>
        <dbReference type="Google" id="ProtNLM"/>
    </source>
</evidence>
<proteinExistence type="predicted"/>
<dbReference type="RefSeq" id="WP_083407292.1">
    <property type="nucleotide sequence ID" value="NZ_LT629971.1"/>
</dbReference>
<gene>
    <name evidence="1" type="ORF">SAMN04489835_2349</name>
</gene>
<evidence type="ECO:0000313" key="1">
    <source>
        <dbReference type="EMBL" id="SEH64013.1"/>
    </source>
</evidence>
<organism evidence="1 2">
    <name type="scientific">Mycolicibacterium rutilum</name>
    <name type="common">Mycobacterium rutilum</name>
    <dbReference type="NCBI Taxonomy" id="370526"/>
    <lineage>
        <taxon>Bacteria</taxon>
        <taxon>Bacillati</taxon>
        <taxon>Actinomycetota</taxon>
        <taxon>Actinomycetes</taxon>
        <taxon>Mycobacteriales</taxon>
        <taxon>Mycobacteriaceae</taxon>
        <taxon>Mycolicibacterium</taxon>
    </lineage>
</organism>
<accession>A0A1H6JNI9</accession>
<dbReference type="Gene3D" id="3.40.960.10">
    <property type="entry name" value="VSR Endonuclease"/>
    <property type="match status" value="1"/>
</dbReference>
<dbReference type="STRING" id="370526.SAMN04489835_2349"/>
<dbReference type="EMBL" id="LT629971">
    <property type="protein sequence ID" value="SEH64013.1"/>
    <property type="molecule type" value="Genomic_DNA"/>
</dbReference>
<dbReference type="Proteomes" id="UP000182915">
    <property type="component" value="Chromosome I"/>
</dbReference>
<dbReference type="OrthoDB" id="3173471at2"/>
<protein>
    <recommendedName>
        <fullName evidence="3">DUF559 domain-containing protein</fullName>
    </recommendedName>
</protein>
<reference evidence="2" key="1">
    <citation type="submission" date="2016-10" db="EMBL/GenBank/DDBJ databases">
        <authorList>
            <person name="Varghese N."/>
            <person name="Submissions S."/>
        </authorList>
    </citation>
    <scope>NUCLEOTIDE SEQUENCE [LARGE SCALE GENOMIC DNA]</scope>
    <source>
        <strain evidence="2">DSM 45405</strain>
    </source>
</reference>